<dbReference type="PANTHER" id="PTHR33495">
    <property type="entry name" value="ANTI-SIGMA FACTOR ANTAGONIST TM_1081-RELATED-RELATED"/>
    <property type="match status" value="1"/>
</dbReference>
<feature type="compositionally biased region" description="Basic and acidic residues" evidence="3">
    <location>
        <begin position="48"/>
        <end position="57"/>
    </location>
</feature>
<feature type="compositionally biased region" description="Basic residues" evidence="3">
    <location>
        <begin position="26"/>
        <end position="38"/>
    </location>
</feature>
<feature type="domain" description="STAS" evidence="4">
    <location>
        <begin position="116"/>
        <end position="227"/>
    </location>
</feature>
<dbReference type="InterPro" id="IPR002645">
    <property type="entry name" value="STAS_dom"/>
</dbReference>
<dbReference type="AlphaFoldDB" id="A0A263CW81"/>
<evidence type="ECO:0000313" key="5">
    <source>
        <dbReference type="EMBL" id="OZM70394.1"/>
    </source>
</evidence>
<keyword evidence="6" id="KW-1185">Reference proteome</keyword>
<dbReference type="NCBIfam" id="TIGR00377">
    <property type="entry name" value="ant_ant_sig"/>
    <property type="match status" value="1"/>
</dbReference>
<name>A0A263CW81_9PSEU</name>
<accession>A0A263CW81</accession>
<dbReference type="EMBL" id="NKYE01000021">
    <property type="protein sequence ID" value="OZM70394.1"/>
    <property type="molecule type" value="Genomic_DNA"/>
</dbReference>
<dbReference type="InterPro" id="IPR003658">
    <property type="entry name" value="Anti-sigma_ant"/>
</dbReference>
<organism evidence="5 6">
    <name type="scientific">Amycolatopsis antarctica</name>
    <dbReference type="NCBI Taxonomy" id="1854586"/>
    <lineage>
        <taxon>Bacteria</taxon>
        <taxon>Bacillati</taxon>
        <taxon>Actinomycetota</taxon>
        <taxon>Actinomycetes</taxon>
        <taxon>Pseudonocardiales</taxon>
        <taxon>Pseudonocardiaceae</taxon>
        <taxon>Amycolatopsis</taxon>
    </lineage>
</organism>
<dbReference type="GO" id="GO:0043856">
    <property type="term" value="F:anti-sigma factor antagonist activity"/>
    <property type="evidence" value="ECO:0007669"/>
    <property type="project" value="InterPro"/>
</dbReference>
<dbReference type="InterPro" id="IPR036513">
    <property type="entry name" value="STAS_dom_sf"/>
</dbReference>
<reference evidence="5 6" key="1">
    <citation type="submission" date="2017-07" db="EMBL/GenBank/DDBJ databases">
        <title>Amycolatopsis antarcticus sp. nov., isolated from the surface of an Antarcticus brown macroalga.</title>
        <authorList>
            <person name="Wang J."/>
            <person name="Leiva S."/>
            <person name="Huang J."/>
            <person name="Huang Y."/>
        </authorList>
    </citation>
    <scope>NUCLEOTIDE SEQUENCE [LARGE SCALE GENOMIC DNA]</scope>
    <source>
        <strain evidence="5 6">AU-G6</strain>
    </source>
</reference>
<protein>
    <recommendedName>
        <fullName evidence="2">Anti-sigma factor antagonist</fullName>
    </recommendedName>
</protein>
<feature type="region of interest" description="Disordered" evidence="3">
    <location>
        <begin position="1"/>
        <end position="86"/>
    </location>
</feature>
<comment type="caution">
    <text evidence="5">The sequence shown here is derived from an EMBL/GenBank/DDBJ whole genome shotgun (WGS) entry which is preliminary data.</text>
</comment>
<sequence>MPGCTSRQVHKAPTTASVASAPSRTTRSHIRLRARHRDTRGGSTSPLRVRESCRDCRWSGPDGRPADPGSGRYGNSGRPVPYPGCRPGVKITTTDCRTRPGVEARHWRKLLGTHDLHIATSETENAVIVEVRGGVDDMTEPQFRRQLLTAESLPPTSRAMVLDLRQVDFLGSVGLTALVRARLRAERAQRELMIVAAHRCVVTPMRITGIDKRIGLYGTLALALEELATTRLTALRGC</sequence>
<evidence type="ECO:0000256" key="1">
    <source>
        <dbReference type="ARBA" id="ARBA00009013"/>
    </source>
</evidence>
<dbReference type="Gene3D" id="3.30.750.24">
    <property type="entry name" value="STAS domain"/>
    <property type="match status" value="1"/>
</dbReference>
<evidence type="ECO:0000313" key="6">
    <source>
        <dbReference type="Proteomes" id="UP000242444"/>
    </source>
</evidence>
<evidence type="ECO:0000256" key="2">
    <source>
        <dbReference type="RuleBase" id="RU003749"/>
    </source>
</evidence>
<dbReference type="PANTHER" id="PTHR33495:SF2">
    <property type="entry name" value="ANTI-SIGMA FACTOR ANTAGONIST TM_1081-RELATED"/>
    <property type="match status" value="1"/>
</dbReference>
<dbReference type="PROSITE" id="PS50801">
    <property type="entry name" value="STAS"/>
    <property type="match status" value="1"/>
</dbReference>
<dbReference type="OrthoDB" id="3696440at2"/>
<evidence type="ECO:0000259" key="4">
    <source>
        <dbReference type="PROSITE" id="PS50801"/>
    </source>
</evidence>
<dbReference type="SUPFAM" id="SSF52091">
    <property type="entry name" value="SpoIIaa-like"/>
    <property type="match status" value="1"/>
</dbReference>
<evidence type="ECO:0000256" key="3">
    <source>
        <dbReference type="SAM" id="MobiDB-lite"/>
    </source>
</evidence>
<gene>
    <name evidence="5" type="ORF">CFN78_26125</name>
</gene>
<dbReference type="Pfam" id="PF01740">
    <property type="entry name" value="STAS"/>
    <property type="match status" value="1"/>
</dbReference>
<comment type="similarity">
    <text evidence="1 2">Belongs to the anti-sigma-factor antagonist family.</text>
</comment>
<feature type="compositionally biased region" description="Low complexity" evidence="3">
    <location>
        <begin position="12"/>
        <end position="25"/>
    </location>
</feature>
<dbReference type="CDD" id="cd07043">
    <property type="entry name" value="STAS_anti-anti-sigma_factors"/>
    <property type="match status" value="1"/>
</dbReference>
<proteinExistence type="inferred from homology"/>
<dbReference type="InParanoid" id="A0A263CW81"/>
<dbReference type="Proteomes" id="UP000242444">
    <property type="component" value="Unassembled WGS sequence"/>
</dbReference>